<sequence>MASDIQGCFLRPLMSTLKRLPTVLTIARWVDSENVLIYERHSFGH</sequence>
<reference evidence="2" key="1">
    <citation type="submission" date="2016-11" db="UniProtKB">
        <authorList>
            <consortium name="WormBaseParasite"/>
        </authorList>
    </citation>
    <scope>IDENTIFICATION</scope>
</reference>
<name>A0A1I7WBS9_HETBA</name>
<evidence type="ECO:0000313" key="1">
    <source>
        <dbReference type="Proteomes" id="UP000095283"/>
    </source>
</evidence>
<dbReference type="Proteomes" id="UP000095283">
    <property type="component" value="Unplaced"/>
</dbReference>
<keyword evidence="1" id="KW-1185">Reference proteome</keyword>
<proteinExistence type="predicted"/>
<organism evidence="1 2">
    <name type="scientific">Heterorhabditis bacteriophora</name>
    <name type="common">Entomopathogenic nematode worm</name>
    <dbReference type="NCBI Taxonomy" id="37862"/>
    <lineage>
        <taxon>Eukaryota</taxon>
        <taxon>Metazoa</taxon>
        <taxon>Ecdysozoa</taxon>
        <taxon>Nematoda</taxon>
        <taxon>Chromadorea</taxon>
        <taxon>Rhabditida</taxon>
        <taxon>Rhabditina</taxon>
        <taxon>Rhabditomorpha</taxon>
        <taxon>Strongyloidea</taxon>
        <taxon>Heterorhabditidae</taxon>
        <taxon>Heterorhabditis</taxon>
    </lineage>
</organism>
<dbReference type="WBParaSite" id="Hba_02163">
    <property type="protein sequence ID" value="Hba_02163"/>
    <property type="gene ID" value="Hba_02163"/>
</dbReference>
<dbReference type="AlphaFoldDB" id="A0A1I7WBS9"/>
<accession>A0A1I7WBS9</accession>
<protein>
    <submittedName>
        <fullName evidence="2">Uncharacterized protein</fullName>
    </submittedName>
</protein>
<evidence type="ECO:0000313" key="2">
    <source>
        <dbReference type="WBParaSite" id="Hba_02163"/>
    </source>
</evidence>